<keyword evidence="1" id="KW-0732">Signal</keyword>
<evidence type="ECO:0000313" key="3">
    <source>
        <dbReference type="Proteomes" id="UP000580839"/>
    </source>
</evidence>
<protein>
    <recommendedName>
        <fullName evidence="4">Outer membrane protein beta-barrel domain-containing protein</fullName>
    </recommendedName>
</protein>
<accession>A0A849STQ7</accession>
<evidence type="ECO:0000256" key="1">
    <source>
        <dbReference type="SAM" id="SignalP"/>
    </source>
</evidence>
<feature type="chain" id="PRO_5032372976" description="Outer membrane protein beta-barrel domain-containing protein" evidence="1">
    <location>
        <begin position="25"/>
        <end position="242"/>
    </location>
</feature>
<sequence length="242" mass="26270">MVRARLSLIVCLLLTGLQATNAHAFLDPYIRVGIGGNQLKMDDVNDAIANDVDFATSGGVPVSAHNVGPGYGPTVSAGLWLVPFLRVGATYGEQRARVTHEYRNSGFLYQENYEFRMKETGFEAALRIPSLAGLSFGGTAVESRGDADEHFALENVHGKYYEDFASQRTSRTYSAFMGLEQTAANGVAGFLQVGYHWREFGPMPGTLTTDDNGTITVVPGETVPVDYSGWSVRLGAGFDLKW</sequence>
<proteinExistence type="predicted"/>
<gene>
    <name evidence="2" type="ORF">HOP12_11445</name>
</gene>
<organism evidence="2 3">
    <name type="scientific">Eiseniibacteriota bacterium</name>
    <dbReference type="NCBI Taxonomy" id="2212470"/>
    <lineage>
        <taxon>Bacteria</taxon>
        <taxon>Candidatus Eiseniibacteriota</taxon>
    </lineage>
</organism>
<dbReference type="EMBL" id="JABFRW010000145">
    <property type="protein sequence ID" value="NOT34770.1"/>
    <property type="molecule type" value="Genomic_DNA"/>
</dbReference>
<evidence type="ECO:0008006" key="4">
    <source>
        <dbReference type="Google" id="ProtNLM"/>
    </source>
</evidence>
<dbReference type="Proteomes" id="UP000580839">
    <property type="component" value="Unassembled WGS sequence"/>
</dbReference>
<evidence type="ECO:0000313" key="2">
    <source>
        <dbReference type="EMBL" id="NOT34770.1"/>
    </source>
</evidence>
<feature type="signal peptide" evidence="1">
    <location>
        <begin position="1"/>
        <end position="24"/>
    </location>
</feature>
<comment type="caution">
    <text evidence="2">The sequence shown here is derived from an EMBL/GenBank/DDBJ whole genome shotgun (WGS) entry which is preliminary data.</text>
</comment>
<dbReference type="AlphaFoldDB" id="A0A849STQ7"/>
<reference evidence="2 3" key="1">
    <citation type="submission" date="2020-04" db="EMBL/GenBank/DDBJ databases">
        <title>Metagenomic profiling of ammonia- and methane-oxidizing microorganisms in a Dutch drinking water treatment plant.</title>
        <authorList>
            <person name="Poghosyan L."/>
            <person name="Leucker S."/>
        </authorList>
    </citation>
    <scope>NUCLEOTIDE SEQUENCE [LARGE SCALE GENOMIC DNA]</scope>
    <source>
        <strain evidence="2">S-RSF-IL-03</strain>
    </source>
</reference>
<name>A0A849STQ7_UNCEI</name>